<dbReference type="GO" id="GO:0006826">
    <property type="term" value="P:iron ion transport"/>
    <property type="evidence" value="ECO:0007669"/>
    <property type="project" value="InterPro"/>
</dbReference>
<dbReference type="InterPro" id="IPR007845">
    <property type="entry name" value="HemS/ChuX_dom"/>
</dbReference>
<evidence type="ECO:0000259" key="1">
    <source>
        <dbReference type="Pfam" id="PF05171"/>
    </source>
</evidence>
<dbReference type="Gene3D" id="3.40.1570.10">
    <property type="entry name" value="HemS/ChuS/ChuX like domains"/>
    <property type="match status" value="2"/>
</dbReference>
<dbReference type="CDD" id="cd16830">
    <property type="entry name" value="HemS-like_N"/>
    <property type="match status" value="1"/>
</dbReference>
<name>A0A484P4Q0_9ZZZZ</name>
<feature type="domain" description="Haemin-degrading HemS/ChuX" evidence="1">
    <location>
        <begin position="46"/>
        <end position="169"/>
    </location>
</feature>
<gene>
    <name evidence="2" type="ORF">AMP9_3193</name>
</gene>
<accession>A0A484P4Q0</accession>
<dbReference type="InterPro" id="IPR053733">
    <property type="entry name" value="Heme_Transport_Util_sf"/>
</dbReference>
<feature type="domain" description="Haemin-degrading HemS/ChuX" evidence="1">
    <location>
        <begin position="221"/>
        <end position="349"/>
    </location>
</feature>
<dbReference type="SUPFAM" id="SSF144064">
    <property type="entry name" value="Heme iron utilization protein-like"/>
    <property type="match status" value="1"/>
</dbReference>
<reference evidence="2" key="1">
    <citation type="submission" date="2019-03" db="EMBL/GenBank/DDBJ databases">
        <authorList>
            <person name="Danneels B."/>
        </authorList>
    </citation>
    <scope>NUCLEOTIDE SEQUENCE</scope>
</reference>
<dbReference type="AlphaFoldDB" id="A0A484P4Q0"/>
<dbReference type="CDD" id="cd16831">
    <property type="entry name" value="HemS-like_C"/>
    <property type="match status" value="1"/>
</dbReference>
<dbReference type="EMBL" id="CAADHY010000014">
    <property type="protein sequence ID" value="VFR19377.1"/>
    <property type="molecule type" value="Genomic_DNA"/>
</dbReference>
<sequence length="359" mass="39722">MSTADVEVSSRPLDFDAGAGALRERFQALADAEPGLRIRTMAHRLGVAELELLRSGCGDLTGRPLAVSPQALLRALPGINEVMAVTRNPWCVHECTGRYEGVRAERQVGLVTSDTIDLRIYFNHWHSIWAVSQPDRRSIQFFDRSGTAVHKVYATPQTNMADFEALIGRHLGPDCDEDLVLQPYPPTAPLEPPADPAGLRAGWLAMTETHQFFPLLQRFRVGRLPALQAVGPDLAQRIPTRYLEDALRRISLRGLGVVCYVSNRGVVQIYTGALDNLSRSGEWLNVLDARFNLHLNIDHVDSVWVVNKPTEDGWVTALEAYAEGGELIVQFLAARKPGKPELRAWRDLLVGLCEGPLAV</sequence>
<proteinExistence type="predicted"/>
<dbReference type="Pfam" id="PF05171">
    <property type="entry name" value="HemS"/>
    <property type="match status" value="2"/>
</dbReference>
<evidence type="ECO:0000313" key="2">
    <source>
        <dbReference type="EMBL" id="VFR19377.1"/>
    </source>
</evidence>
<organism evidence="2">
    <name type="scientific">plant metagenome</name>
    <dbReference type="NCBI Taxonomy" id="1297885"/>
    <lineage>
        <taxon>unclassified sequences</taxon>
        <taxon>metagenomes</taxon>
        <taxon>organismal metagenomes</taxon>
    </lineage>
</organism>
<protein>
    <submittedName>
        <fullName evidence="2">Hemin transport protein HmuS</fullName>
    </submittedName>
</protein>